<evidence type="ECO:0000256" key="3">
    <source>
        <dbReference type="ARBA" id="ARBA00022832"/>
    </source>
</evidence>
<dbReference type="PANTHER" id="PTHR22754">
    <property type="entry name" value="DISCO-INTERACTING PROTEIN 2 DIP2 -RELATED"/>
    <property type="match status" value="1"/>
</dbReference>
<dbReference type="RefSeq" id="WP_146353343.1">
    <property type="nucleotide sequence ID" value="NZ_VOBR01000011.1"/>
</dbReference>
<evidence type="ECO:0000256" key="4">
    <source>
        <dbReference type="ARBA" id="ARBA00023098"/>
    </source>
</evidence>
<dbReference type="Proteomes" id="UP000316639">
    <property type="component" value="Unassembled WGS sequence"/>
</dbReference>
<dbReference type="GO" id="GO:0008610">
    <property type="term" value="P:lipid biosynthetic process"/>
    <property type="evidence" value="ECO:0007669"/>
    <property type="project" value="InterPro"/>
</dbReference>
<comment type="similarity">
    <text evidence="1">Belongs to the ATP-dependent AMP-binding enzyme family.</text>
</comment>
<reference evidence="7 8" key="1">
    <citation type="submission" date="2019-07" db="EMBL/GenBank/DDBJ databases">
        <title>Lentzea xizangensis sp. nov., isolated from Qinghai-Tibetan Plateau Soils.</title>
        <authorList>
            <person name="Huang J."/>
        </authorList>
    </citation>
    <scope>NUCLEOTIDE SEQUENCE [LARGE SCALE GENOMIC DNA]</scope>
    <source>
        <strain evidence="7 8">FXJ1.1311</strain>
    </source>
</reference>
<dbReference type="InterPro" id="IPR042099">
    <property type="entry name" value="ANL_N_sf"/>
</dbReference>
<protein>
    <submittedName>
        <fullName evidence="7">Fatty acyl-AMP ligase</fullName>
    </submittedName>
</protein>
<dbReference type="Gene3D" id="3.40.50.12780">
    <property type="entry name" value="N-terminal domain of ligase-like"/>
    <property type="match status" value="1"/>
</dbReference>
<evidence type="ECO:0000259" key="5">
    <source>
        <dbReference type="Pfam" id="PF00501"/>
    </source>
</evidence>
<comment type="caution">
    <text evidence="7">The sequence shown here is derived from an EMBL/GenBank/DDBJ whole genome shotgun (WGS) entry which is preliminary data.</text>
</comment>
<keyword evidence="2 7" id="KW-0436">Ligase</keyword>
<keyword evidence="8" id="KW-1185">Reference proteome</keyword>
<evidence type="ECO:0000256" key="2">
    <source>
        <dbReference type="ARBA" id="ARBA00022598"/>
    </source>
</evidence>
<evidence type="ECO:0000313" key="7">
    <source>
        <dbReference type="EMBL" id="TWP50623.1"/>
    </source>
</evidence>
<dbReference type="EMBL" id="VOBR01000011">
    <property type="protein sequence ID" value="TWP50623.1"/>
    <property type="molecule type" value="Genomic_DNA"/>
</dbReference>
<dbReference type="CDD" id="cd05931">
    <property type="entry name" value="FAAL"/>
    <property type="match status" value="1"/>
</dbReference>
<dbReference type="Gene3D" id="3.30.300.30">
    <property type="match status" value="1"/>
</dbReference>
<dbReference type="InterPro" id="IPR025110">
    <property type="entry name" value="AMP-bd_C"/>
</dbReference>
<dbReference type="InterPro" id="IPR020845">
    <property type="entry name" value="AMP-binding_CS"/>
</dbReference>
<dbReference type="PANTHER" id="PTHR22754:SF32">
    <property type="entry name" value="DISCO-INTERACTING PROTEIN 2"/>
    <property type="match status" value="1"/>
</dbReference>
<sequence length="566" mass="61516">MTDSILSSFQRLRAEDPDRRMFTFVDDKGNDEATLTARQLGAAADRVAESLRDRGFTPGDRAILVYPPSLDFVEAFLGCLAAGVIPVPVYPPNPFKLKKDLATFNAIADNCGARGILTNGTYDRSRTAGSVTSFFSSDTPRWPSLPWYRTDKLRASGKEVVWCQPDSATPAFLQYTSGSTSAPKGVIISHGNLACEVTANAADLGLGPQARGVFWVPQYHDLGLISVILSTIAGNGRTTLMSPLTFLQRPSVWFDVLSRTRATHTAAPNFAFELAVRKTTPQQRAGWDLSALRAVMSAAEPIRPSTMDNFFAAFEETGIDRDVFFPAYGLAEHTVSVSMGGRSTLHIDKTALESGKVLPAADGVPYVGCGRITKPDAVVRIVDPVSLRECGPDEIGEIWVDSPTKGLGYWGMPEETEAAFHARIAGSPDDVEYLRTGDLGFFHDGELFITGRNKDLIIVRGRNLYPADIEDSVRDCHPLIRPGGLAAFAVEVDASEELVLFVETKDKVGLDERDAIVESVRRRVYEEHQLGCHAVVVGKQGIVRKTTSGKVRRSACKQAFLAGEAA</sequence>
<dbReference type="InterPro" id="IPR040097">
    <property type="entry name" value="FAAL/FAAC"/>
</dbReference>
<dbReference type="InterPro" id="IPR000873">
    <property type="entry name" value="AMP-dep_synth/lig_dom"/>
</dbReference>
<evidence type="ECO:0000313" key="8">
    <source>
        <dbReference type="Proteomes" id="UP000316639"/>
    </source>
</evidence>
<gene>
    <name evidence="7" type="ORF">FKR81_18565</name>
</gene>
<proteinExistence type="inferred from homology"/>
<dbReference type="Pfam" id="PF00501">
    <property type="entry name" value="AMP-binding"/>
    <property type="match status" value="1"/>
</dbReference>
<dbReference type="GO" id="GO:0006631">
    <property type="term" value="P:fatty acid metabolic process"/>
    <property type="evidence" value="ECO:0007669"/>
    <property type="project" value="UniProtKB-KW"/>
</dbReference>
<dbReference type="PROSITE" id="PS00455">
    <property type="entry name" value="AMP_BINDING"/>
    <property type="match status" value="1"/>
</dbReference>
<dbReference type="GO" id="GO:0016874">
    <property type="term" value="F:ligase activity"/>
    <property type="evidence" value="ECO:0007669"/>
    <property type="project" value="UniProtKB-KW"/>
</dbReference>
<dbReference type="OrthoDB" id="3671040at2"/>
<dbReference type="InterPro" id="IPR045851">
    <property type="entry name" value="AMP-bd_C_sf"/>
</dbReference>
<dbReference type="SUPFAM" id="SSF56801">
    <property type="entry name" value="Acetyl-CoA synthetase-like"/>
    <property type="match status" value="1"/>
</dbReference>
<keyword evidence="3" id="KW-0276">Fatty acid metabolism</keyword>
<evidence type="ECO:0000256" key="1">
    <source>
        <dbReference type="ARBA" id="ARBA00006432"/>
    </source>
</evidence>
<evidence type="ECO:0000259" key="6">
    <source>
        <dbReference type="Pfam" id="PF23024"/>
    </source>
</evidence>
<organism evidence="7 8">
    <name type="scientific">Lentzea tibetensis</name>
    <dbReference type="NCBI Taxonomy" id="2591470"/>
    <lineage>
        <taxon>Bacteria</taxon>
        <taxon>Bacillati</taxon>
        <taxon>Actinomycetota</taxon>
        <taxon>Actinomycetes</taxon>
        <taxon>Pseudonocardiales</taxon>
        <taxon>Pseudonocardiaceae</taxon>
        <taxon>Lentzea</taxon>
    </lineage>
</organism>
<name>A0A563ESK2_9PSEU</name>
<dbReference type="FunFam" id="3.40.50.12780:FF:000013">
    <property type="entry name" value="Long-chain-fatty-acid--AMP ligase FadD32"/>
    <property type="match status" value="1"/>
</dbReference>
<dbReference type="AlphaFoldDB" id="A0A563ESK2"/>
<feature type="domain" description="AMP-binding enzyme C-terminal" evidence="6">
    <location>
        <begin position="455"/>
        <end position="564"/>
    </location>
</feature>
<dbReference type="GO" id="GO:0071766">
    <property type="term" value="P:Actinobacterium-type cell wall biogenesis"/>
    <property type="evidence" value="ECO:0007669"/>
    <property type="project" value="UniProtKB-ARBA"/>
</dbReference>
<dbReference type="Pfam" id="PF23024">
    <property type="entry name" value="AMP-dom_DIP2-like"/>
    <property type="match status" value="1"/>
</dbReference>
<feature type="domain" description="AMP-dependent synthetase/ligase" evidence="5">
    <location>
        <begin position="13"/>
        <end position="410"/>
    </location>
</feature>
<keyword evidence="4" id="KW-0443">Lipid metabolism</keyword>
<accession>A0A563ESK2</accession>